<gene>
    <name evidence="3" type="ORF">GCM10022271_11850</name>
</gene>
<reference evidence="4" key="1">
    <citation type="journal article" date="2019" name="Int. J. Syst. Evol. Microbiol.">
        <title>The Global Catalogue of Microorganisms (GCM) 10K type strain sequencing project: providing services to taxonomists for standard genome sequencing and annotation.</title>
        <authorList>
            <consortium name="The Broad Institute Genomics Platform"/>
            <consortium name="The Broad Institute Genome Sequencing Center for Infectious Disease"/>
            <person name="Wu L."/>
            <person name="Ma J."/>
        </authorList>
    </citation>
    <scope>NUCLEOTIDE SEQUENCE [LARGE SCALE GENOMIC DNA]</scope>
    <source>
        <strain evidence="4">JCM 17525</strain>
    </source>
</reference>
<dbReference type="Pfam" id="PF13280">
    <property type="entry name" value="WYL"/>
    <property type="match status" value="1"/>
</dbReference>
<keyword evidence="4" id="KW-1185">Reference proteome</keyword>
<dbReference type="PANTHER" id="PTHR34580:SF9">
    <property type="entry name" value="SLL5097 PROTEIN"/>
    <property type="match status" value="1"/>
</dbReference>
<evidence type="ECO:0000313" key="4">
    <source>
        <dbReference type="Proteomes" id="UP001501456"/>
    </source>
</evidence>
<comment type="caution">
    <text evidence="3">The sequence shown here is derived from an EMBL/GenBank/DDBJ whole genome shotgun (WGS) entry which is preliminary data.</text>
</comment>
<dbReference type="Pfam" id="PF25583">
    <property type="entry name" value="WCX"/>
    <property type="match status" value="1"/>
</dbReference>
<dbReference type="InterPro" id="IPR057727">
    <property type="entry name" value="WCX_dom"/>
</dbReference>
<proteinExistence type="predicted"/>
<dbReference type="RefSeq" id="WP_344728300.1">
    <property type="nucleotide sequence ID" value="NZ_BAABBI010000001.1"/>
</dbReference>
<dbReference type="Proteomes" id="UP001501456">
    <property type="component" value="Unassembled WGS sequence"/>
</dbReference>
<sequence length="304" mass="36311">MSKYHISRRLQFIIQFIYDETYASKERILEFLNDKDFNISSRTLERDFEKIKSDFGIELTYNKQHNGYYVDKEKSVKVASFFKFLELVSLADVFADGLKNNTSTLDYVQFDDSSNLKGLNNLETILMAIKQERDLEFTHHNFYFKTYKEKVITPIIVKEYINRWFVIGVPKGEYEIRTYGIERIFNIKLGKLSTIERAPYLEQTNRFKNIIGLRYTDDKPEHIVLKVSDLHLKYLESLPLHHSQKSKPHTDDGFAIVTYDLIPNYEFIIEILKMSIETEVLEPQWFRERIKKEVEQIYKKYTNK</sequence>
<dbReference type="PANTHER" id="PTHR34580">
    <property type="match status" value="1"/>
</dbReference>
<feature type="domain" description="WYL" evidence="1">
    <location>
        <begin position="121"/>
        <end position="188"/>
    </location>
</feature>
<organism evidence="3 4">
    <name type="scientific">Corallibacter vietnamensis</name>
    <dbReference type="NCBI Taxonomy" id="904130"/>
    <lineage>
        <taxon>Bacteria</taxon>
        <taxon>Pseudomonadati</taxon>
        <taxon>Bacteroidota</taxon>
        <taxon>Flavobacteriia</taxon>
        <taxon>Flavobacteriales</taxon>
        <taxon>Flavobacteriaceae</taxon>
        <taxon>Corallibacter</taxon>
    </lineage>
</organism>
<dbReference type="InterPro" id="IPR026881">
    <property type="entry name" value="WYL_dom"/>
</dbReference>
<protein>
    <submittedName>
        <fullName evidence="3">WYL domain-containing protein</fullName>
    </submittedName>
</protein>
<feature type="domain" description="WCX" evidence="2">
    <location>
        <begin position="220"/>
        <end position="297"/>
    </location>
</feature>
<dbReference type="EMBL" id="BAABBI010000001">
    <property type="protein sequence ID" value="GAA3781192.1"/>
    <property type="molecule type" value="Genomic_DNA"/>
</dbReference>
<dbReference type="PROSITE" id="PS52050">
    <property type="entry name" value="WYL"/>
    <property type="match status" value="1"/>
</dbReference>
<name>A0ABP7H1B8_9FLAO</name>
<evidence type="ECO:0000313" key="3">
    <source>
        <dbReference type="EMBL" id="GAA3781192.1"/>
    </source>
</evidence>
<dbReference type="InterPro" id="IPR036390">
    <property type="entry name" value="WH_DNA-bd_sf"/>
</dbReference>
<dbReference type="InterPro" id="IPR051534">
    <property type="entry name" value="CBASS_pafABC_assoc_protein"/>
</dbReference>
<dbReference type="SUPFAM" id="SSF46785">
    <property type="entry name" value="Winged helix' DNA-binding domain"/>
    <property type="match status" value="1"/>
</dbReference>
<evidence type="ECO:0000259" key="2">
    <source>
        <dbReference type="Pfam" id="PF25583"/>
    </source>
</evidence>
<evidence type="ECO:0000259" key="1">
    <source>
        <dbReference type="Pfam" id="PF13280"/>
    </source>
</evidence>
<accession>A0ABP7H1B8</accession>